<feature type="region of interest" description="Disordered" evidence="12">
    <location>
        <begin position="153"/>
        <end position="174"/>
    </location>
</feature>
<dbReference type="SUPFAM" id="SSF57850">
    <property type="entry name" value="RING/U-box"/>
    <property type="match status" value="1"/>
</dbReference>
<accession>A0ABR4QJM1</accession>
<keyword evidence="6" id="KW-0227">DNA damage</keyword>
<dbReference type="EC" id="2.3.2.27" evidence="3"/>
<evidence type="ECO:0000256" key="1">
    <source>
        <dbReference type="ARBA" id="ARBA00000900"/>
    </source>
</evidence>
<comment type="catalytic activity">
    <reaction evidence="1">
        <text>S-ubiquitinyl-[E2 ubiquitin-conjugating enzyme]-L-cysteine + [acceptor protein]-L-lysine = [E2 ubiquitin-conjugating enzyme]-L-cysteine + N(6)-ubiquitinyl-[acceptor protein]-L-lysine.</text>
        <dbReference type="EC" id="2.3.2.27"/>
    </reaction>
</comment>
<evidence type="ECO:0000256" key="12">
    <source>
        <dbReference type="SAM" id="MobiDB-lite"/>
    </source>
</evidence>
<dbReference type="PROSITE" id="PS50089">
    <property type="entry name" value="ZF_RING_2"/>
    <property type="match status" value="1"/>
</dbReference>
<evidence type="ECO:0000256" key="7">
    <source>
        <dbReference type="ARBA" id="ARBA00022771"/>
    </source>
</evidence>
<dbReference type="InterPro" id="IPR017907">
    <property type="entry name" value="Znf_RING_CS"/>
</dbReference>
<dbReference type="PANTHER" id="PTHR23328:SF0">
    <property type="entry name" value="RING-TYPE DOMAIN-CONTAINING PROTEIN"/>
    <property type="match status" value="1"/>
</dbReference>
<evidence type="ECO:0000256" key="10">
    <source>
        <dbReference type="ARBA" id="ARBA00023242"/>
    </source>
</evidence>
<feature type="domain" description="RING-type" evidence="13">
    <location>
        <begin position="5"/>
        <end position="44"/>
    </location>
</feature>
<evidence type="ECO:0000256" key="11">
    <source>
        <dbReference type="PROSITE-ProRule" id="PRU00175"/>
    </source>
</evidence>
<dbReference type="InterPro" id="IPR027370">
    <property type="entry name" value="Znf-RING_euk"/>
</dbReference>
<reference evidence="14 15" key="1">
    <citation type="journal article" date="2022" name="Front. Cell. Infect. Microbiol.">
        <title>The Genomes of Two Strains of Taenia crassiceps the Animal Model for the Study of Human Cysticercosis.</title>
        <authorList>
            <person name="Bobes R.J."/>
            <person name="Estrada K."/>
            <person name="Rios-Valencia D.G."/>
            <person name="Calderon-Gallegos A."/>
            <person name="de la Torre P."/>
            <person name="Carrero J.C."/>
            <person name="Sanchez-Flores A."/>
            <person name="Laclette J.P."/>
        </authorList>
    </citation>
    <scope>NUCLEOTIDE SEQUENCE [LARGE SCALE GENOMIC DNA]</scope>
    <source>
        <strain evidence="14">WFUcys</strain>
    </source>
</reference>
<organism evidence="14 15">
    <name type="scientific">Taenia crassiceps</name>
    <dbReference type="NCBI Taxonomy" id="6207"/>
    <lineage>
        <taxon>Eukaryota</taxon>
        <taxon>Metazoa</taxon>
        <taxon>Spiralia</taxon>
        <taxon>Lophotrochozoa</taxon>
        <taxon>Platyhelminthes</taxon>
        <taxon>Cestoda</taxon>
        <taxon>Eucestoda</taxon>
        <taxon>Cyclophyllidea</taxon>
        <taxon>Taeniidae</taxon>
        <taxon>Taenia</taxon>
    </lineage>
</organism>
<evidence type="ECO:0000313" key="14">
    <source>
        <dbReference type="EMBL" id="KAL5109268.1"/>
    </source>
</evidence>
<evidence type="ECO:0000256" key="4">
    <source>
        <dbReference type="ARBA" id="ARBA00022679"/>
    </source>
</evidence>
<evidence type="ECO:0000313" key="15">
    <source>
        <dbReference type="Proteomes" id="UP001651158"/>
    </source>
</evidence>
<dbReference type="PROSITE" id="PS00518">
    <property type="entry name" value="ZF_RING_1"/>
    <property type="match status" value="1"/>
</dbReference>
<comment type="caution">
    <text evidence="14">The sequence shown here is derived from an EMBL/GenBank/DDBJ whole genome shotgun (WGS) entry which is preliminary data.</text>
</comment>
<keyword evidence="8" id="KW-0833">Ubl conjugation pathway</keyword>
<proteinExistence type="predicted"/>
<evidence type="ECO:0000256" key="3">
    <source>
        <dbReference type="ARBA" id="ARBA00012483"/>
    </source>
</evidence>
<dbReference type="InterPro" id="IPR001841">
    <property type="entry name" value="Znf_RING"/>
</dbReference>
<dbReference type="Gene3D" id="3.30.40.10">
    <property type="entry name" value="Zinc/RING finger domain, C3HC4 (zinc finger)"/>
    <property type="match status" value="1"/>
</dbReference>
<gene>
    <name evidence="14" type="ORF">TcWFU_007942</name>
</gene>
<dbReference type="SMART" id="SM00184">
    <property type="entry name" value="RING"/>
    <property type="match status" value="1"/>
</dbReference>
<dbReference type="PANTHER" id="PTHR23328">
    <property type="entry name" value="RING-TYPE DOMAIN-CONTAINING PROTEIN"/>
    <property type="match status" value="1"/>
</dbReference>
<sequence length="202" mass="22436">MDLTCPICLNVYFKPVKLPCGHTLCQECLERSLNISTLGCPICRHRLSVWKRRLKDVSLCIDKARDMEIERLFPRYYSNRAEGLDVSLCDCEANVLREVTGQIRLRLASPGAIKSEFDETISRINKSNATDDDFREEASLALSRHMLLETNAENESADSSRQACLNASSLPNPSNFLGSVKIDADGKLTSGSSESSEWTSAA</sequence>
<evidence type="ECO:0000259" key="13">
    <source>
        <dbReference type="PROSITE" id="PS50089"/>
    </source>
</evidence>
<name>A0ABR4QJM1_9CEST</name>
<dbReference type="Pfam" id="PF13445">
    <property type="entry name" value="zf-RING_UBOX"/>
    <property type="match status" value="1"/>
</dbReference>
<keyword evidence="5" id="KW-0479">Metal-binding</keyword>
<keyword evidence="4" id="KW-0808">Transferase</keyword>
<keyword evidence="10" id="KW-0539">Nucleus</keyword>
<dbReference type="InterPro" id="IPR013083">
    <property type="entry name" value="Znf_RING/FYVE/PHD"/>
</dbReference>
<dbReference type="EMBL" id="JAKROA010000003">
    <property type="protein sequence ID" value="KAL5109268.1"/>
    <property type="molecule type" value="Genomic_DNA"/>
</dbReference>
<keyword evidence="15" id="KW-1185">Reference proteome</keyword>
<keyword evidence="9" id="KW-0862">Zinc</keyword>
<evidence type="ECO:0000256" key="9">
    <source>
        <dbReference type="ARBA" id="ARBA00022833"/>
    </source>
</evidence>
<evidence type="ECO:0000256" key="5">
    <source>
        <dbReference type="ARBA" id="ARBA00022723"/>
    </source>
</evidence>
<comment type="subcellular location">
    <subcellularLocation>
        <location evidence="2">Nucleus</location>
    </subcellularLocation>
</comment>
<keyword evidence="7 11" id="KW-0863">Zinc-finger</keyword>
<dbReference type="InterPro" id="IPR051657">
    <property type="entry name" value="RNF168/RNF169_E3_ubiq-ligase"/>
</dbReference>
<evidence type="ECO:0000256" key="8">
    <source>
        <dbReference type="ARBA" id="ARBA00022786"/>
    </source>
</evidence>
<dbReference type="Proteomes" id="UP001651158">
    <property type="component" value="Unassembled WGS sequence"/>
</dbReference>
<evidence type="ECO:0000256" key="6">
    <source>
        <dbReference type="ARBA" id="ARBA00022763"/>
    </source>
</evidence>
<protein>
    <recommendedName>
        <fullName evidence="3">RING-type E3 ubiquitin transferase</fullName>
        <ecNumber evidence="3">2.3.2.27</ecNumber>
    </recommendedName>
</protein>
<evidence type="ECO:0000256" key="2">
    <source>
        <dbReference type="ARBA" id="ARBA00004123"/>
    </source>
</evidence>